<evidence type="ECO:0000313" key="1">
    <source>
        <dbReference type="EMBL" id="QEK52740.1"/>
    </source>
</evidence>
<dbReference type="KEGG" id="pej:FYC62_14540"/>
<gene>
    <name evidence="1" type="ORF">FYC62_14540</name>
</gene>
<organism evidence="1 2">
    <name type="scientific">Pedobacter aquae</name>
    <dbReference type="NCBI Taxonomy" id="2605747"/>
    <lineage>
        <taxon>Bacteria</taxon>
        <taxon>Pseudomonadati</taxon>
        <taxon>Bacteroidota</taxon>
        <taxon>Sphingobacteriia</taxon>
        <taxon>Sphingobacteriales</taxon>
        <taxon>Sphingobacteriaceae</taxon>
        <taxon>Pedobacter</taxon>
    </lineage>
</organism>
<proteinExistence type="predicted"/>
<name>A0A5C0VN57_9SPHI</name>
<dbReference type="AlphaFoldDB" id="A0A5C0VN57"/>
<protein>
    <recommendedName>
        <fullName evidence="3">Lipoprotein</fullName>
    </recommendedName>
</protein>
<keyword evidence="2" id="KW-1185">Reference proteome</keyword>
<dbReference type="Proteomes" id="UP000323653">
    <property type="component" value="Chromosome"/>
</dbReference>
<accession>A0A5C0VN57</accession>
<dbReference type="EMBL" id="CP043329">
    <property type="protein sequence ID" value="QEK52740.1"/>
    <property type="molecule type" value="Genomic_DNA"/>
</dbReference>
<sequence length="154" mass="17448">MKNSRLLLFSLIVATLTFSGCDKQETDCGFLSFETVDFRNYPSLGIVNGDEEDKYLVINSKAEFDEKVFISEEDKERFHLDYNKYTLLLGKKRIGGIPGGLISQTWQKECGSTNYIYKVDIKNGGYTALGNFYFGIIVDKVSADEVMFDVNLSE</sequence>
<evidence type="ECO:0000313" key="2">
    <source>
        <dbReference type="Proteomes" id="UP000323653"/>
    </source>
</evidence>
<reference evidence="1 2" key="1">
    <citation type="submission" date="2019-08" db="EMBL/GenBank/DDBJ databases">
        <title>Pedobacter sp. nov., isolated from Han river, South Korea.</title>
        <authorList>
            <person name="Lee D.-H."/>
            <person name="Kim Y.-S."/>
            <person name="Hwang E.-M."/>
            <person name="Le Tran T.C."/>
            <person name="Cha C.-J."/>
        </authorList>
    </citation>
    <scope>NUCLEOTIDE SEQUENCE [LARGE SCALE GENOMIC DNA]</scope>
    <source>
        <strain evidence="1 2">CJ43</strain>
    </source>
</reference>
<dbReference type="RefSeq" id="WP_149075457.1">
    <property type="nucleotide sequence ID" value="NZ_CP043329.1"/>
</dbReference>
<dbReference type="PROSITE" id="PS51257">
    <property type="entry name" value="PROKAR_LIPOPROTEIN"/>
    <property type="match status" value="1"/>
</dbReference>
<evidence type="ECO:0008006" key="3">
    <source>
        <dbReference type="Google" id="ProtNLM"/>
    </source>
</evidence>